<keyword evidence="2" id="KW-1185">Reference proteome</keyword>
<dbReference type="Proteomes" id="UP001197974">
    <property type="component" value="Chromosome"/>
</dbReference>
<dbReference type="EMBL" id="CP129013">
    <property type="protein sequence ID" value="WLR41560.1"/>
    <property type="molecule type" value="Genomic_DNA"/>
</dbReference>
<evidence type="ECO:0000313" key="1">
    <source>
        <dbReference type="EMBL" id="WLR41560.1"/>
    </source>
</evidence>
<proteinExistence type="predicted"/>
<organism evidence="1 2">
    <name type="scientific">Bacillus carboniphilus</name>
    <dbReference type="NCBI Taxonomy" id="86663"/>
    <lineage>
        <taxon>Bacteria</taxon>
        <taxon>Bacillati</taxon>
        <taxon>Bacillota</taxon>
        <taxon>Bacilli</taxon>
        <taxon>Bacillales</taxon>
        <taxon>Bacillaceae</taxon>
        <taxon>Bacillus</taxon>
    </lineage>
</organism>
<accession>A0ABY9JQ85</accession>
<protein>
    <submittedName>
        <fullName evidence="1">DUF5344 family protein</fullName>
    </submittedName>
</protein>
<name>A0ABY9JQ85_9BACI</name>
<dbReference type="Pfam" id="PF17279">
    <property type="entry name" value="DUF5344"/>
    <property type="match status" value="1"/>
</dbReference>
<reference evidence="1 2" key="1">
    <citation type="submission" date="2023-06" db="EMBL/GenBank/DDBJ databases">
        <title>Five Gram-positive bacteria isolated from mangrove sediments in Shenzhen, Guangdong, China.</title>
        <authorList>
            <person name="Yu S."/>
            <person name="Zheng W."/>
            <person name="Huang Y."/>
        </authorList>
    </citation>
    <scope>NUCLEOTIDE SEQUENCE [LARGE SCALE GENOMIC DNA]</scope>
    <source>
        <strain evidence="1 2">SaN35-3</strain>
    </source>
</reference>
<gene>
    <name evidence="1" type="ORF">LC087_11755</name>
</gene>
<dbReference type="InterPro" id="IPR046318">
    <property type="entry name" value="DUF5344"/>
</dbReference>
<dbReference type="RefSeq" id="WP_226541877.1">
    <property type="nucleotide sequence ID" value="NZ_CP129013.1"/>
</dbReference>
<sequence>MTNIKLDYGMVIKQLEEIEGMVQRLEGSLSCYSVGVNQFPFIEQWDEREDSINQLVRQYKEEVLKSIDDTKANVQLIKDQDEAIKRKAEAPV</sequence>
<evidence type="ECO:0000313" key="2">
    <source>
        <dbReference type="Proteomes" id="UP001197974"/>
    </source>
</evidence>